<sequence>MKYCYFSIVISSCRAPVLNHYLLFSWKYRGEGLSDFVFSKNHLNPFQSQLEELDSKLVPIEGEVPSKLKGTFFRIGPGRLHLSFLHKYCRKLHLLLNFCIYCGIQQYSLFEARYAILSKCP</sequence>
<gene>
    <name evidence="1" type="ORF">GPY48_06700</name>
</gene>
<evidence type="ECO:0000313" key="1">
    <source>
        <dbReference type="EMBL" id="NDL02954.1"/>
    </source>
</evidence>
<evidence type="ECO:0000313" key="2">
    <source>
        <dbReference type="Proteomes" id="UP000466619"/>
    </source>
</evidence>
<name>A0ABX0AQQ6_9GAMM</name>
<accession>A0ABX0AQQ6</accession>
<keyword evidence="2" id="KW-1185">Reference proteome</keyword>
<dbReference type="Proteomes" id="UP000466619">
    <property type="component" value="Unassembled WGS sequence"/>
</dbReference>
<organism evidence="1 2">
    <name type="scientific">Photorhabdus bodei</name>
    <dbReference type="NCBI Taxonomy" id="2029681"/>
    <lineage>
        <taxon>Bacteria</taxon>
        <taxon>Pseudomonadati</taxon>
        <taxon>Pseudomonadota</taxon>
        <taxon>Gammaproteobacteria</taxon>
        <taxon>Enterobacterales</taxon>
        <taxon>Morganellaceae</taxon>
        <taxon>Photorhabdus</taxon>
    </lineage>
</organism>
<protein>
    <submittedName>
        <fullName evidence="1">Uncharacterized protein</fullName>
    </submittedName>
</protein>
<proteinExistence type="predicted"/>
<reference evidence="1 2" key="1">
    <citation type="submission" date="2019-12" db="EMBL/GenBank/DDBJ databases">
        <title>Engineering Photorhabdus to improve their lethality against agricultural pests.</title>
        <authorList>
            <person name="Machado R.A.R."/>
        </authorList>
    </citation>
    <scope>NUCLEOTIDE SEQUENCE [LARGE SCALE GENOMIC DNA]</scope>
    <source>
        <strain evidence="1 2">M-CN4</strain>
    </source>
</reference>
<dbReference type="EMBL" id="WSFC01000010">
    <property type="protein sequence ID" value="NDL02954.1"/>
    <property type="molecule type" value="Genomic_DNA"/>
</dbReference>
<comment type="caution">
    <text evidence="1">The sequence shown here is derived from an EMBL/GenBank/DDBJ whole genome shotgun (WGS) entry which is preliminary data.</text>
</comment>